<gene>
    <name evidence="6" type="ORF">L9F63_021424</name>
</gene>
<dbReference type="PANTHER" id="PTHR11785">
    <property type="entry name" value="AMINO ACID TRANSPORTER"/>
    <property type="match status" value="1"/>
</dbReference>
<evidence type="ECO:0000256" key="2">
    <source>
        <dbReference type="ARBA" id="ARBA00022692"/>
    </source>
</evidence>
<evidence type="ECO:0000313" key="6">
    <source>
        <dbReference type="EMBL" id="KAJ9584219.1"/>
    </source>
</evidence>
<feature type="transmembrane region" description="Helical" evidence="5">
    <location>
        <begin position="53"/>
        <end position="79"/>
    </location>
</feature>
<sequence>NLPRAIWIAMPIVTLIYFMANLAYFGVVSPEELLASPAVAVTFGNKLFGQLRWTVPVFVALSTFGGVNGILFTSARLFLSGAQEGQLPPFFSFIHVRRCTPVPSLFFTCVTSLIMLVSVDVFVLINYFSMVLWLSVAASIVGLLWLRHKKPDLERPIKVNLALPYLFLASCLCLVAIPTISEPLTTLVGLIVTLTGVPIYYIFIKWDATAGYFSQVHHAVSEKLQVALEVVSPEAEDDTLLKPAID</sequence>
<dbReference type="Gene3D" id="1.20.1740.10">
    <property type="entry name" value="Amino acid/polyamine transporter I"/>
    <property type="match status" value="1"/>
</dbReference>
<comment type="caution">
    <text evidence="6">The sequence shown here is derived from an EMBL/GenBank/DDBJ whole genome shotgun (WGS) entry which is preliminary data.</text>
</comment>
<feature type="transmembrane region" description="Helical" evidence="5">
    <location>
        <begin position="159"/>
        <end position="180"/>
    </location>
</feature>
<dbReference type="Proteomes" id="UP001233999">
    <property type="component" value="Unassembled WGS sequence"/>
</dbReference>
<feature type="non-terminal residue" evidence="6">
    <location>
        <position position="246"/>
    </location>
</feature>
<dbReference type="GO" id="GO:0015179">
    <property type="term" value="F:L-amino acid transmembrane transporter activity"/>
    <property type="evidence" value="ECO:0007669"/>
    <property type="project" value="TreeGrafter"/>
</dbReference>
<keyword evidence="4 5" id="KW-0472">Membrane</keyword>
<reference evidence="6" key="2">
    <citation type="submission" date="2023-05" db="EMBL/GenBank/DDBJ databases">
        <authorList>
            <person name="Fouks B."/>
        </authorList>
    </citation>
    <scope>NUCLEOTIDE SEQUENCE</scope>
    <source>
        <strain evidence="6">Stay&amp;Tobe</strain>
        <tissue evidence="6">Testes</tissue>
    </source>
</reference>
<keyword evidence="7" id="KW-1185">Reference proteome</keyword>
<evidence type="ECO:0000256" key="1">
    <source>
        <dbReference type="ARBA" id="ARBA00004141"/>
    </source>
</evidence>
<dbReference type="FunFam" id="1.20.1740.10:FF:000095">
    <property type="entry name" value="B(0,+)-type amino acid transporter 1-like"/>
    <property type="match status" value="1"/>
</dbReference>
<feature type="transmembrane region" description="Helical" evidence="5">
    <location>
        <begin position="7"/>
        <end position="27"/>
    </location>
</feature>
<keyword evidence="2 5" id="KW-0812">Transmembrane</keyword>
<protein>
    <submittedName>
        <fullName evidence="6">Uncharacterized protein</fullName>
    </submittedName>
</protein>
<dbReference type="InterPro" id="IPR050598">
    <property type="entry name" value="AminoAcid_Transporter"/>
</dbReference>
<feature type="transmembrane region" description="Helical" evidence="5">
    <location>
        <begin position="125"/>
        <end position="147"/>
    </location>
</feature>
<reference evidence="6" key="1">
    <citation type="journal article" date="2023" name="IScience">
        <title>Live-bearing cockroach genome reveals convergent evolutionary mechanisms linked to viviparity in insects and beyond.</title>
        <authorList>
            <person name="Fouks B."/>
            <person name="Harrison M.C."/>
            <person name="Mikhailova A.A."/>
            <person name="Marchal E."/>
            <person name="English S."/>
            <person name="Carruthers M."/>
            <person name="Jennings E.C."/>
            <person name="Chiamaka E.L."/>
            <person name="Frigard R.A."/>
            <person name="Pippel M."/>
            <person name="Attardo G.M."/>
            <person name="Benoit J.B."/>
            <person name="Bornberg-Bauer E."/>
            <person name="Tobe S.S."/>
        </authorList>
    </citation>
    <scope>NUCLEOTIDE SEQUENCE</scope>
    <source>
        <strain evidence="6">Stay&amp;Tobe</strain>
    </source>
</reference>
<evidence type="ECO:0000313" key="7">
    <source>
        <dbReference type="Proteomes" id="UP001233999"/>
    </source>
</evidence>
<evidence type="ECO:0000256" key="5">
    <source>
        <dbReference type="SAM" id="Phobius"/>
    </source>
</evidence>
<dbReference type="PANTHER" id="PTHR11785:SF528">
    <property type="entry name" value="AMINO ACID TRANSPORTER PROTEIN JHI-21"/>
    <property type="match status" value="1"/>
</dbReference>
<evidence type="ECO:0000256" key="3">
    <source>
        <dbReference type="ARBA" id="ARBA00022989"/>
    </source>
</evidence>
<comment type="subcellular location">
    <subcellularLocation>
        <location evidence="1">Membrane</location>
        <topology evidence="1">Multi-pass membrane protein</topology>
    </subcellularLocation>
</comment>
<feature type="transmembrane region" description="Helical" evidence="5">
    <location>
        <begin position="186"/>
        <end position="204"/>
    </location>
</feature>
<feature type="transmembrane region" description="Helical" evidence="5">
    <location>
        <begin position="100"/>
        <end position="119"/>
    </location>
</feature>
<proteinExistence type="predicted"/>
<accession>A0AAD8EBX9</accession>
<dbReference type="AlphaFoldDB" id="A0AAD8EBX9"/>
<organism evidence="6 7">
    <name type="scientific">Diploptera punctata</name>
    <name type="common">Pacific beetle cockroach</name>
    <dbReference type="NCBI Taxonomy" id="6984"/>
    <lineage>
        <taxon>Eukaryota</taxon>
        <taxon>Metazoa</taxon>
        <taxon>Ecdysozoa</taxon>
        <taxon>Arthropoda</taxon>
        <taxon>Hexapoda</taxon>
        <taxon>Insecta</taxon>
        <taxon>Pterygota</taxon>
        <taxon>Neoptera</taxon>
        <taxon>Polyneoptera</taxon>
        <taxon>Dictyoptera</taxon>
        <taxon>Blattodea</taxon>
        <taxon>Blaberoidea</taxon>
        <taxon>Blaberidae</taxon>
        <taxon>Diplopterinae</taxon>
        <taxon>Diploptera</taxon>
    </lineage>
</organism>
<name>A0AAD8EBX9_DIPPU</name>
<evidence type="ECO:0000256" key="4">
    <source>
        <dbReference type="ARBA" id="ARBA00023136"/>
    </source>
</evidence>
<dbReference type="EMBL" id="JASPKZ010007441">
    <property type="protein sequence ID" value="KAJ9584219.1"/>
    <property type="molecule type" value="Genomic_DNA"/>
</dbReference>
<dbReference type="GO" id="GO:0016020">
    <property type="term" value="C:membrane"/>
    <property type="evidence" value="ECO:0007669"/>
    <property type="project" value="UniProtKB-SubCell"/>
</dbReference>
<dbReference type="Pfam" id="PF13520">
    <property type="entry name" value="AA_permease_2"/>
    <property type="match status" value="1"/>
</dbReference>
<dbReference type="InterPro" id="IPR002293">
    <property type="entry name" value="AA/rel_permease1"/>
</dbReference>
<keyword evidence="3 5" id="KW-1133">Transmembrane helix</keyword>